<evidence type="ECO:0000259" key="2">
    <source>
        <dbReference type="SMART" id="SM00382"/>
    </source>
</evidence>
<name>A0ABU0GG12_9CELL</name>
<sequence>MTTTGHDTPTRDPAALPTSWQPADLADTVAGLLGGTIARPAPTIGYVTNGLALFYPGKVNGIAGESGSGKSWTALLVCAQQITDGEHSLYIDFEDDAASIVARLLDMGAAPEAIVARFHYVHPHERFDVVATEAVAALLDTHHPTVAVIDSTGEALSLDGLRPNEDDDVARWFRNLPAGMAARGPAVIVLDHVTKADDSGLWPIGSQRKRAAISGAQYMQRAGRPFAKGHPGEAVLICAKDRHGTYRINQRVARLTVDPDGDQVTVQLVTADNPTADAAGFRPTTLMKRVSDALAAAPEPLTTRAIRERVNGKSTAIAAATDALIREGNVTTAPGPRGATLHHLHHPYDDGNHSTPATGSERPVTGSRLRDGKREPVTPPVPGTGGEPVRNQEPGACCPTCAEPLNTPGATTRCRPHHTPGGAP</sequence>
<evidence type="ECO:0000313" key="4">
    <source>
        <dbReference type="Proteomes" id="UP001240250"/>
    </source>
</evidence>
<dbReference type="RefSeq" id="WP_070318820.1">
    <property type="nucleotide sequence ID" value="NZ_JAUSVM010000001.1"/>
</dbReference>
<reference evidence="3 4" key="1">
    <citation type="submission" date="2023-07" db="EMBL/GenBank/DDBJ databases">
        <title>Sequencing the genomes of 1000 actinobacteria strains.</title>
        <authorList>
            <person name="Klenk H.-P."/>
        </authorList>
    </citation>
    <scope>NUCLEOTIDE SEQUENCE [LARGE SCALE GENOMIC DNA]</scope>
    <source>
        <strain evidence="3 4">DSM 14785</strain>
    </source>
</reference>
<dbReference type="Proteomes" id="UP001240250">
    <property type="component" value="Unassembled WGS sequence"/>
</dbReference>
<evidence type="ECO:0000313" key="3">
    <source>
        <dbReference type="EMBL" id="MDQ0424291.1"/>
    </source>
</evidence>
<organism evidence="3 4">
    <name type="scientific">Cellulomonas iranensis</name>
    <dbReference type="NCBI Taxonomy" id="76862"/>
    <lineage>
        <taxon>Bacteria</taxon>
        <taxon>Bacillati</taxon>
        <taxon>Actinomycetota</taxon>
        <taxon>Actinomycetes</taxon>
        <taxon>Micrococcales</taxon>
        <taxon>Cellulomonadaceae</taxon>
        <taxon>Cellulomonas</taxon>
    </lineage>
</organism>
<keyword evidence="4" id="KW-1185">Reference proteome</keyword>
<feature type="region of interest" description="Disordered" evidence="1">
    <location>
        <begin position="333"/>
        <end position="424"/>
    </location>
</feature>
<comment type="caution">
    <text evidence="3">The sequence shown here is derived from an EMBL/GenBank/DDBJ whole genome shotgun (WGS) entry which is preliminary data.</text>
</comment>
<dbReference type="SMART" id="SM00382">
    <property type="entry name" value="AAA"/>
    <property type="match status" value="1"/>
</dbReference>
<protein>
    <recommendedName>
        <fullName evidence="2">AAA+ ATPase domain-containing protein</fullName>
    </recommendedName>
</protein>
<feature type="domain" description="AAA+ ATPase" evidence="2">
    <location>
        <begin position="56"/>
        <end position="311"/>
    </location>
</feature>
<dbReference type="InterPro" id="IPR003593">
    <property type="entry name" value="AAA+_ATPase"/>
</dbReference>
<evidence type="ECO:0000256" key="1">
    <source>
        <dbReference type="SAM" id="MobiDB-lite"/>
    </source>
</evidence>
<proteinExistence type="predicted"/>
<dbReference type="Gene3D" id="3.40.50.300">
    <property type="entry name" value="P-loop containing nucleotide triphosphate hydrolases"/>
    <property type="match status" value="1"/>
</dbReference>
<dbReference type="EMBL" id="JAUSVM010000001">
    <property type="protein sequence ID" value="MDQ0424291.1"/>
    <property type="molecule type" value="Genomic_DNA"/>
</dbReference>
<dbReference type="InterPro" id="IPR027417">
    <property type="entry name" value="P-loop_NTPase"/>
</dbReference>
<gene>
    <name evidence="3" type="ORF">JO380_000672</name>
</gene>
<dbReference type="SUPFAM" id="SSF52540">
    <property type="entry name" value="P-loop containing nucleoside triphosphate hydrolases"/>
    <property type="match status" value="1"/>
</dbReference>
<dbReference type="Pfam" id="PF13481">
    <property type="entry name" value="AAA_25"/>
    <property type="match status" value="1"/>
</dbReference>
<accession>A0ABU0GG12</accession>